<reference evidence="1 2" key="1">
    <citation type="submission" date="2016-10" db="EMBL/GenBank/DDBJ databases">
        <authorList>
            <person name="de Groot N.N."/>
        </authorList>
    </citation>
    <scope>NUCLEOTIDE SEQUENCE [LARGE SCALE GENOMIC DNA]</scope>
    <source>
        <strain evidence="1 2">DSM 22900</strain>
    </source>
</reference>
<accession>A0A1I1IBV4</accession>
<sequence>MEQMKVPEERIIQLNYEDAGLHINVRELRPVIFEGSEGYYCVLGPDVQSGIAGSGNTIAAALANWIDALEERIKNPADDDEVALYAIDVLQASNRKVW</sequence>
<organism evidence="1 2">
    <name type="scientific">Parapedobacter composti</name>
    <dbReference type="NCBI Taxonomy" id="623281"/>
    <lineage>
        <taxon>Bacteria</taxon>
        <taxon>Pseudomonadati</taxon>
        <taxon>Bacteroidota</taxon>
        <taxon>Sphingobacteriia</taxon>
        <taxon>Sphingobacteriales</taxon>
        <taxon>Sphingobacteriaceae</taxon>
        <taxon>Parapedobacter</taxon>
    </lineage>
</organism>
<dbReference type="RefSeq" id="WP_090973458.1">
    <property type="nucleotide sequence ID" value="NZ_FOLL01000008.1"/>
</dbReference>
<name>A0A1I1IBV4_9SPHI</name>
<proteinExistence type="predicted"/>
<dbReference type="SUPFAM" id="SSF143100">
    <property type="entry name" value="TTHA1013/TTHA0281-like"/>
    <property type="match status" value="1"/>
</dbReference>
<dbReference type="Proteomes" id="UP000199577">
    <property type="component" value="Unassembled WGS sequence"/>
</dbReference>
<evidence type="ECO:0000313" key="1">
    <source>
        <dbReference type="EMBL" id="SFC30780.1"/>
    </source>
</evidence>
<dbReference type="OrthoDB" id="670987at2"/>
<dbReference type="InterPro" id="IPR035069">
    <property type="entry name" value="TTHA1013/TTHA0281-like"/>
</dbReference>
<gene>
    <name evidence="1" type="ORF">SAMN05421747_10836</name>
</gene>
<protein>
    <submittedName>
        <fullName evidence="1">Uncharacterized protein</fullName>
    </submittedName>
</protein>
<dbReference type="STRING" id="623281.SAMN05421747_10836"/>
<evidence type="ECO:0000313" key="2">
    <source>
        <dbReference type="Proteomes" id="UP000199577"/>
    </source>
</evidence>
<dbReference type="EMBL" id="FOLL01000008">
    <property type="protein sequence ID" value="SFC30780.1"/>
    <property type="molecule type" value="Genomic_DNA"/>
</dbReference>
<dbReference type="AlphaFoldDB" id="A0A1I1IBV4"/>
<keyword evidence="2" id="KW-1185">Reference proteome</keyword>